<name>A0A8E0VL63_9TREM</name>
<dbReference type="GO" id="GO:0005509">
    <property type="term" value="F:calcium ion binding"/>
    <property type="evidence" value="ECO:0007669"/>
    <property type="project" value="TreeGrafter"/>
</dbReference>
<evidence type="ECO:0000256" key="2">
    <source>
        <dbReference type="SAM" id="Phobius"/>
    </source>
</evidence>
<dbReference type="PANTHER" id="PTHR11889">
    <property type="entry name" value="HEDGEHOG"/>
    <property type="match status" value="1"/>
</dbReference>
<dbReference type="PANTHER" id="PTHR11889:SF31">
    <property type="entry name" value="PROTEIN HEDGEHOG"/>
    <property type="match status" value="1"/>
</dbReference>
<feature type="compositionally biased region" description="Low complexity" evidence="1">
    <location>
        <begin position="11"/>
        <end position="31"/>
    </location>
</feature>
<dbReference type="GO" id="GO:0007224">
    <property type="term" value="P:smoothened signaling pathway"/>
    <property type="evidence" value="ECO:0007669"/>
    <property type="project" value="TreeGrafter"/>
</dbReference>
<dbReference type="OrthoDB" id="5212at2759"/>
<evidence type="ECO:0000259" key="3">
    <source>
        <dbReference type="Pfam" id="PF01085"/>
    </source>
</evidence>
<feature type="domain" description="Hedgehog N-terminal signalling" evidence="3">
    <location>
        <begin position="440"/>
        <end position="509"/>
    </location>
</feature>
<dbReference type="InterPro" id="IPR000320">
    <property type="entry name" value="Hedgehog_signalling_dom"/>
</dbReference>
<evidence type="ECO:0000256" key="1">
    <source>
        <dbReference type="SAM" id="MobiDB-lite"/>
    </source>
</evidence>
<organism evidence="4 5">
    <name type="scientific">Fasciolopsis buskii</name>
    <dbReference type="NCBI Taxonomy" id="27845"/>
    <lineage>
        <taxon>Eukaryota</taxon>
        <taxon>Metazoa</taxon>
        <taxon>Spiralia</taxon>
        <taxon>Lophotrochozoa</taxon>
        <taxon>Platyhelminthes</taxon>
        <taxon>Trematoda</taxon>
        <taxon>Digenea</taxon>
        <taxon>Plagiorchiida</taxon>
        <taxon>Echinostomata</taxon>
        <taxon>Echinostomatoidea</taxon>
        <taxon>Fasciolidae</taxon>
        <taxon>Fasciolopsis</taxon>
    </lineage>
</organism>
<sequence>MAGTNVKDLNSKTTSPEWTKTTTRATTTTNRTKTVTRKNCSEQKPFVVYMLLRTKRMHGLFVPEALFVPIVLLLFVLSVTSLTPSVHGCLKSSIYYRTKVRTRSHVFAPGEYQPRQWEHTAEASGPLDVRDFQHSVPSKRLVRVTSPHIVFDSEQARWMTKGCRDRLLKLSTQIQNTWAKQDVVLRVNRAWIEPPPQYKRKPTNSDSNAKADPSSDNAEESLLYNHDSVENDEQAISRMPVKQTPPTLASASLHRAAGFGRSHPTNDLTSANIIDMTPEMLVDEMQPETVSQTPNSRSHSINMHYNYLSVNPSPSPISPLKWPPMHPHGPGPSSRVYSTQFDQSYIQQAPLRYYPSAVDSNSPIGRSFRSTSSTKMMRLPRHARLADNTISETTLLTTTKTPTNHTASGGIKSNRKVGRSVYSLPMPLDTGYTSVNTMSQLAFDQWLQARMEEFHYAGRAVDVQLVARGGGYINMRNPEFSLGVLAQIAYYVAQFDWCYFSRSGHVHCSVKPGKFFDF</sequence>
<protein>
    <submittedName>
        <fullName evidence="4">Hedgehog protein</fullName>
    </submittedName>
</protein>
<dbReference type="AlphaFoldDB" id="A0A8E0VL63"/>
<feature type="region of interest" description="Disordered" evidence="1">
    <location>
        <begin position="195"/>
        <end position="219"/>
    </location>
</feature>
<keyword evidence="2" id="KW-0472">Membrane</keyword>
<dbReference type="GO" id="GO:0005113">
    <property type="term" value="F:patched binding"/>
    <property type="evidence" value="ECO:0007669"/>
    <property type="project" value="TreeGrafter"/>
</dbReference>
<feature type="domain" description="Hedgehog N-terminal signalling" evidence="3">
    <location>
        <begin position="105"/>
        <end position="193"/>
    </location>
</feature>
<comment type="caution">
    <text evidence="4">The sequence shown here is derived from an EMBL/GenBank/DDBJ whole genome shotgun (WGS) entry which is preliminary data.</text>
</comment>
<feature type="region of interest" description="Disordered" evidence="1">
    <location>
        <begin position="1"/>
        <end position="31"/>
    </location>
</feature>
<dbReference type="GO" id="GO:0007267">
    <property type="term" value="P:cell-cell signaling"/>
    <property type="evidence" value="ECO:0007669"/>
    <property type="project" value="InterPro"/>
</dbReference>
<dbReference type="InterPro" id="IPR009045">
    <property type="entry name" value="Zn_M74/Hedgehog-like"/>
</dbReference>
<feature type="transmembrane region" description="Helical" evidence="2">
    <location>
        <begin position="60"/>
        <end position="82"/>
    </location>
</feature>
<evidence type="ECO:0000313" key="5">
    <source>
        <dbReference type="Proteomes" id="UP000728185"/>
    </source>
</evidence>
<gene>
    <name evidence="4" type="ORF">FBUS_05738</name>
</gene>
<dbReference type="Pfam" id="PF01085">
    <property type="entry name" value="HH_signal"/>
    <property type="match status" value="2"/>
</dbReference>
<reference evidence="4" key="1">
    <citation type="submission" date="2019-05" db="EMBL/GenBank/DDBJ databases">
        <title>Annotation for the trematode Fasciolopsis buski.</title>
        <authorList>
            <person name="Choi Y.-J."/>
        </authorList>
    </citation>
    <scope>NUCLEOTIDE SEQUENCE</scope>
    <source>
        <strain evidence="4">HT</strain>
        <tissue evidence="4">Whole worm</tissue>
    </source>
</reference>
<keyword evidence="5" id="KW-1185">Reference proteome</keyword>
<dbReference type="Proteomes" id="UP000728185">
    <property type="component" value="Unassembled WGS sequence"/>
</dbReference>
<dbReference type="GO" id="GO:0001708">
    <property type="term" value="P:cell fate specification"/>
    <property type="evidence" value="ECO:0007669"/>
    <property type="project" value="TreeGrafter"/>
</dbReference>
<accession>A0A8E0VL63</accession>
<dbReference type="EMBL" id="LUCM01004096">
    <property type="protein sequence ID" value="KAA0194854.1"/>
    <property type="molecule type" value="Genomic_DNA"/>
</dbReference>
<keyword evidence="2" id="KW-0812">Transmembrane</keyword>
<dbReference type="Gene3D" id="3.30.1380.10">
    <property type="match status" value="2"/>
</dbReference>
<dbReference type="SUPFAM" id="SSF55166">
    <property type="entry name" value="Hedgehog/DD-peptidase"/>
    <property type="match status" value="2"/>
</dbReference>
<dbReference type="GO" id="GO:0010468">
    <property type="term" value="P:regulation of gene expression"/>
    <property type="evidence" value="ECO:0007669"/>
    <property type="project" value="TreeGrafter"/>
</dbReference>
<evidence type="ECO:0000313" key="4">
    <source>
        <dbReference type="EMBL" id="KAA0194854.1"/>
    </source>
</evidence>
<proteinExistence type="predicted"/>
<dbReference type="GO" id="GO:0005615">
    <property type="term" value="C:extracellular space"/>
    <property type="evidence" value="ECO:0007669"/>
    <property type="project" value="TreeGrafter"/>
</dbReference>
<keyword evidence="2" id="KW-1133">Transmembrane helix</keyword>
<dbReference type="InterPro" id="IPR050387">
    <property type="entry name" value="Hedgehog_Signaling"/>
</dbReference>